<feature type="compositionally biased region" description="Polar residues" evidence="2">
    <location>
        <begin position="98"/>
        <end position="113"/>
    </location>
</feature>
<evidence type="ECO:0000256" key="1">
    <source>
        <dbReference type="PROSITE-ProRule" id="PRU01357"/>
    </source>
</evidence>
<dbReference type="PROSITE" id="PS52013">
    <property type="entry name" value="ZF_C6H2"/>
    <property type="match status" value="1"/>
</dbReference>
<dbReference type="Pfam" id="PF15801">
    <property type="entry name" value="zf-C6H2"/>
    <property type="match status" value="1"/>
</dbReference>
<feature type="region of interest" description="Disordered" evidence="2">
    <location>
        <begin position="81"/>
        <end position="113"/>
    </location>
</feature>
<feature type="domain" description="C6H2-type" evidence="3">
    <location>
        <begin position="6"/>
        <end position="66"/>
    </location>
</feature>
<keyword evidence="1" id="KW-0863">Zinc-finger</keyword>
<comment type="similarity">
    <text evidence="1">Belongs to the peptidase M24A family. Methionine aminopeptidase type 1 subfamily.</text>
</comment>
<keyword evidence="1" id="KW-0479">Metal-binding</keyword>
<name>A0A6S8V4T2_9STRA</name>
<dbReference type="AlphaFoldDB" id="A0A6S8V4T2"/>
<evidence type="ECO:0000259" key="3">
    <source>
        <dbReference type="PROSITE" id="PS52013"/>
    </source>
</evidence>
<accession>A0A6S8V4T2</accession>
<gene>
    <name evidence="4" type="ORF">CDEB00056_LOCUS11257</name>
    <name evidence="5" type="ORF">CDEB00056_LOCUS11258</name>
</gene>
<evidence type="ECO:0000313" key="5">
    <source>
        <dbReference type="EMBL" id="CAE0466406.1"/>
    </source>
</evidence>
<dbReference type="EMBL" id="HBIO01014566">
    <property type="protein sequence ID" value="CAE0466405.1"/>
    <property type="molecule type" value="Transcribed_RNA"/>
</dbReference>
<organism evidence="5">
    <name type="scientific">Chaetoceros debilis</name>
    <dbReference type="NCBI Taxonomy" id="122233"/>
    <lineage>
        <taxon>Eukaryota</taxon>
        <taxon>Sar</taxon>
        <taxon>Stramenopiles</taxon>
        <taxon>Ochrophyta</taxon>
        <taxon>Bacillariophyta</taxon>
        <taxon>Coscinodiscophyceae</taxon>
        <taxon>Chaetocerotophycidae</taxon>
        <taxon>Chaetocerotales</taxon>
        <taxon>Chaetocerotaceae</taxon>
        <taxon>Chaetoceros</taxon>
    </lineage>
</organism>
<dbReference type="InterPro" id="IPR011990">
    <property type="entry name" value="TPR-like_helical_dom_sf"/>
</dbReference>
<dbReference type="Gene3D" id="1.25.40.10">
    <property type="entry name" value="Tetratricopeptide repeat domain"/>
    <property type="match status" value="1"/>
</dbReference>
<dbReference type="SUPFAM" id="SSF48452">
    <property type="entry name" value="TPR-like"/>
    <property type="match status" value="1"/>
</dbReference>
<dbReference type="GO" id="GO:0008270">
    <property type="term" value="F:zinc ion binding"/>
    <property type="evidence" value="ECO:0007669"/>
    <property type="project" value="UniProtKB-KW"/>
</dbReference>
<evidence type="ECO:0000256" key="2">
    <source>
        <dbReference type="SAM" id="MobiDB-lite"/>
    </source>
</evidence>
<dbReference type="Gene3D" id="6.10.140.2220">
    <property type="match status" value="1"/>
</dbReference>
<keyword evidence="1" id="KW-0862">Zinc</keyword>
<sequence length="456" mass="50995">MPSSYGLTCWGCKKEANEIGPNPVILRKCPTCVKLGLVACFFCSQTCFKEAWPRHKEYHKRSRDAKVAMEAVSATDEEVAKNKVTSKRLGQQLKESKSSAASSTGTPTRNSGNISLQYKKLNFDGHSLLMKLEYAPANRKFRKALKLDPRLPEAYAGLACSSIGSFQTAEAMSYLEQAIDKFAYAALTGKNGDENVGCQWGLEHWAENVFFLIEQLSNYGGGTHQCNKTKWYGQDVLMKKISKVVLEIFQPQYDPNHNQGRRQDDLSGERYKLQKMVDMRANILCGMLQGGIYKVILTPPLETPLEDFEEAIKLMRYAARIEPEESVIEACRKNGGAGILEPAELHAMADQLESVQRQRHYFPTPSLFYIGCLIVVRGLQSVAGQALNQKVGVVRILGDRLGVELEGVEGGTKSIKPQNLKIIPLDDKEIALMSCLSEEARWEILISCQIYTEMYI</sequence>
<dbReference type="EMBL" id="HBIO01014567">
    <property type="protein sequence ID" value="CAE0466406.1"/>
    <property type="molecule type" value="Transcribed_RNA"/>
</dbReference>
<reference evidence="5" key="1">
    <citation type="submission" date="2021-01" db="EMBL/GenBank/DDBJ databases">
        <authorList>
            <person name="Corre E."/>
            <person name="Pelletier E."/>
            <person name="Niang G."/>
            <person name="Scheremetjew M."/>
            <person name="Finn R."/>
            <person name="Kale V."/>
            <person name="Holt S."/>
            <person name="Cochrane G."/>
            <person name="Meng A."/>
            <person name="Brown T."/>
            <person name="Cohen L."/>
        </authorList>
    </citation>
    <scope>NUCLEOTIDE SEQUENCE</scope>
    <source>
        <strain evidence="5">MM31A-1</strain>
    </source>
</reference>
<evidence type="ECO:0000313" key="4">
    <source>
        <dbReference type="EMBL" id="CAE0466405.1"/>
    </source>
</evidence>
<proteinExistence type="inferred from homology"/>
<dbReference type="InterPro" id="IPR031615">
    <property type="entry name" value="Zfn-C6H2"/>
</dbReference>
<protein>
    <recommendedName>
        <fullName evidence="3">C6H2-type domain-containing protein</fullName>
    </recommendedName>
</protein>